<feature type="transmembrane region" description="Helical" evidence="1">
    <location>
        <begin position="245"/>
        <end position="265"/>
    </location>
</feature>
<keyword evidence="4" id="KW-1185">Reference proteome</keyword>
<dbReference type="Pfam" id="PF07670">
    <property type="entry name" value="Gate"/>
    <property type="match status" value="1"/>
</dbReference>
<reference evidence="3 4" key="1">
    <citation type="submission" date="2012-05" db="EMBL/GenBank/DDBJ databases">
        <authorList>
            <person name="Weinstock G."/>
            <person name="Sodergren E."/>
            <person name="Lobos E.A."/>
            <person name="Fulton L."/>
            <person name="Fulton R."/>
            <person name="Courtney L."/>
            <person name="Fronick C."/>
            <person name="O'Laughlin M."/>
            <person name="Godfrey J."/>
            <person name="Wilson R.M."/>
            <person name="Miner T."/>
            <person name="Farmer C."/>
            <person name="Delehaunty K."/>
            <person name="Cordes M."/>
            <person name="Minx P."/>
            <person name="Tomlinson C."/>
            <person name="Chen J."/>
            <person name="Wollam A."/>
            <person name="Pepin K.H."/>
            <person name="Bhonagiri V."/>
            <person name="Zhang X."/>
            <person name="Suruliraj S."/>
            <person name="Warren W."/>
            <person name="Mitreva M."/>
            <person name="Mardis E.R."/>
            <person name="Wilson R.K."/>
        </authorList>
    </citation>
    <scope>NUCLEOTIDE SEQUENCE [LARGE SCALE GENOMIC DNA]</scope>
    <source>
        <strain evidence="3 4">DSM 1785</strain>
    </source>
</reference>
<dbReference type="Proteomes" id="UP000010420">
    <property type="component" value="Unassembled WGS sequence"/>
</dbReference>
<feature type="transmembrane region" description="Helical" evidence="1">
    <location>
        <begin position="316"/>
        <end position="337"/>
    </location>
</feature>
<dbReference type="NCBIfam" id="TIGR02871">
    <property type="entry name" value="spore_ylbJ"/>
    <property type="match status" value="1"/>
</dbReference>
<dbReference type="InterPro" id="IPR011642">
    <property type="entry name" value="Gate_dom"/>
</dbReference>
<protein>
    <submittedName>
        <fullName evidence="3">Sporulation integral membrane protein YlbJ</fullName>
    </submittedName>
</protein>
<dbReference type="STRING" id="545697.HMPREF0216_01802"/>
<feature type="transmembrane region" description="Helical" evidence="1">
    <location>
        <begin position="277"/>
        <end position="296"/>
    </location>
</feature>
<dbReference type="eggNOG" id="COG3314">
    <property type="taxonomic scope" value="Bacteria"/>
</dbReference>
<keyword evidence="1" id="KW-1133">Transmembrane helix</keyword>
<dbReference type="HOGENOM" id="CLU_051469_0_1_9"/>
<feature type="transmembrane region" description="Helical" evidence="1">
    <location>
        <begin position="118"/>
        <end position="138"/>
    </location>
</feature>
<evidence type="ECO:0000256" key="1">
    <source>
        <dbReference type="SAM" id="Phobius"/>
    </source>
</evidence>
<dbReference type="AlphaFoldDB" id="L1QGA0"/>
<dbReference type="PATRIC" id="fig|545697.3.peg.1773"/>
<organism evidence="3 4">
    <name type="scientific">Clostridium celatum DSM 1785</name>
    <dbReference type="NCBI Taxonomy" id="545697"/>
    <lineage>
        <taxon>Bacteria</taxon>
        <taxon>Bacillati</taxon>
        <taxon>Bacillota</taxon>
        <taxon>Clostridia</taxon>
        <taxon>Eubacteriales</taxon>
        <taxon>Clostridiaceae</taxon>
        <taxon>Clostridium</taxon>
    </lineage>
</organism>
<evidence type="ECO:0000313" key="3">
    <source>
        <dbReference type="EMBL" id="EKY26617.1"/>
    </source>
</evidence>
<feature type="transmembrane region" description="Helical" evidence="1">
    <location>
        <begin position="92"/>
        <end position="112"/>
    </location>
</feature>
<dbReference type="EMBL" id="AMEZ01000053">
    <property type="protein sequence ID" value="EKY26617.1"/>
    <property type="molecule type" value="Genomic_DNA"/>
</dbReference>
<feature type="transmembrane region" description="Helical" evidence="1">
    <location>
        <begin position="173"/>
        <end position="191"/>
    </location>
</feature>
<dbReference type="InterPro" id="IPR014226">
    <property type="entry name" value="Spore_IM_YlbJ"/>
</dbReference>
<feature type="domain" description="Nucleoside transporter/FeoB GTPase Gate" evidence="2">
    <location>
        <begin position="13"/>
        <end position="67"/>
    </location>
</feature>
<accession>L1QGA0</accession>
<evidence type="ECO:0000259" key="2">
    <source>
        <dbReference type="Pfam" id="PF07670"/>
    </source>
</evidence>
<comment type="caution">
    <text evidence="3">The sequence shown here is derived from an EMBL/GenBank/DDBJ whole genome shotgun (WGS) entry which is preliminary data.</text>
</comment>
<keyword evidence="1" id="KW-0812">Transmembrane</keyword>
<name>L1QGA0_9CLOT</name>
<sequence length="343" mass="37590">MDAALVGVNLVVKTIVPTIFPFSVICNLLISYDGIGLYSKILGPIICKPLKLSKSASFPIVASVLSGYPLGCKYCCDLYSLGYIDRKEFERLLNIASNASPMFLIGSIGAAMLGNIKLGFILLISNYLSPIIIGILTLKKASTYCNEKPLISDNKTANFGIALKNALEKGINTTLQIGAFVVIFSIIISIIKNNAYISIIFNNIETFFNIPKYSLYGLFVGSVEFTNGCKLITTLPLSLPFKLSIISFICSFSGLSVIAQISSFISEYNVSIAKYTFWKFIQGIISFIITFIISNILSITSPVSTLPNNNTFSFSIYLAIYLILLIPILFPLIISCIKKLHSF</sequence>
<feature type="transmembrane region" description="Helical" evidence="1">
    <location>
        <begin position="6"/>
        <end position="30"/>
    </location>
</feature>
<keyword evidence="1" id="KW-0472">Membrane</keyword>
<proteinExistence type="predicted"/>
<evidence type="ECO:0000313" key="4">
    <source>
        <dbReference type="Proteomes" id="UP000010420"/>
    </source>
</evidence>
<gene>
    <name evidence="3" type="ORF">HMPREF0216_01802</name>
</gene>